<name>A0ABZ1L2V5_STRAH</name>
<dbReference type="InterPro" id="IPR048000">
    <property type="entry name" value="TnsA-like"/>
</dbReference>
<dbReference type="GeneID" id="97286323"/>
<dbReference type="Proteomes" id="UP001622557">
    <property type="component" value="Chromosome"/>
</dbReference>
<proteinExistence type="predicted"/>
<organism evidence="2 3">
    <name type="scientific">Streptomyces achromogenes</name>
    <dbReference type="NCBI Taxonomy" id="67255"/>
    <lineage>
        <taxon>Bacteria</taxon>
        <taxon>Bacillati</taxon>
        <taxon>Actinomycetota</taxon>
        <taxon>Actinomycetes</taxon>
        <taxon>Kitasatosporales</taxon>
        <taxon>Streptomycetaceae</taxon>
        <taxon>Streptomyces</taxon>
    </lineage>
</organism>
<evidence type="ECO:0000313" key="1">
    <source>
        <dbReference type="EMBL" id="WTQ78826.1"/>
    </source>
</evidence>
<protein>
    <submittedName>
        <fullName evidence="2">TnsA-like heteromeric transposase endonuclease subunit</fullName>
    </submittedName>
</protein>
<evidence type="ECO:0000313" key="3">
    <source>
        <dbReference type="Proteomes" id="UP001622557"/>
    </source>
</evidence>
<accession>A0ABZ1L2V5</accession>
<dbReference type="RefSeq" id="WP_405444465.1">
    <property type="nucleotide sequence ID" value="NZ_CP108164.1"/>
</dbReference>
<dbReference type="EMBL" id="CP108164">
    <property type="protein sequence ID" value="WTQ78826.1"/>
    <property type="molecule type" value="Genomic_DNA"/>
</dbReference>
<dbReference type="EMBL" id="CP108164">
    <property type="protein sequence ID" value="WTQ85672.1"/>
    <property type="molecule type" value="Genomic_DNA"/>
</dbReference>
<dbReference type="NCBIfam" id="NF033179">
    <property type="entry name" value="TnsA_like_Actin"/>
    <property type="match status" value="1"/>
</dbReference>
<gene>
    <name evidence="1" type="ORF">OG350_00215</name>
    <name evidence="2" type="ORF">OG350_37785</name>
</gene>
<evidence type="ECO:0000313" key="2">
    <source>
        <dbReference type="EMBL" id="WTQ85672.1"/>
    </source>
</evidence>
<sequence length="277" mass="30883">MFDLDRFPHARRAATVIGIARIDHTGDIRAFAVREGLAVAEVVCAQFLSPAGRLLEKPVSQVRQERLEERGEVWRPNRYRGRRAIATWWRPAGQARHAGCASLGALEAALSLEFDPQVVSFAGWPVRLAWAGSTEGYVPDFFARLADGRARLLVCRPAQRAAGGWEETSRLLKAASEQADWEVRVHPGADDAATVTNRRRLARYRHARLADVDTARALHQVFAQPRPFADGIRASDLPELVTVARALHLVWTRELLIDWSAPFVPARSLVWSPQGVH</sequence>
<keyword evidence="3" id="KW-1185">Reference proteome</keyword>
<reference evidence="2 3" key="1">
    <citation type="submission" date="2022-10" db="EMBL/GenBank/DDBJ databases">
        <title>The complete genomes of actinobacterial strains from the NBC collection.</title>
        <authorList>
            <person name="Joergensen T.S."/>
            <person name="Alvarez Arevalo M."/>
            <person name="Sterndorff E.B."/>
            <person name="Faurdal D."/>
            <person name="Vuksanovic O."/>
            <person name="Mourched A.-S."/>
            <person name="Charusanti P."/>
            <person name="Shaw S."/>
            <person name="Blin K."/>
            <person name="Weber T."/>
        </authorList>
    </citation>
    <scope>NUCLEOTIDE SEQUENCE [LARGE SCALE GENOMIC DNA]</scope>
    <source>
        <strain evidence="2 3">NBC_00156</strain>
    </source>
</reference>